<dbReference type="KEGG" id="cnk:EG343_20380"/>
<feature type="signal peptide" evidence="1">
    <location>
        <begin position="1"/>
        <end position="20"/>
    </location>
</feature>
<evidence type="ECO:0000313" key="3">
    <source>
        <dbReference type="Proteomes" id="UP000278288"/>
    </source>
</evidence>
<protein>
    <submittedName>
        <fullName evidence="2">Uncharacterized protein</fullName>
    </submittedName>
</protein>
<dbReference type="AlphaFoldDB" id="A0AAD1DTB3"/>
<dbReference type="RefSeq" id="WP_123859535.1">
    <property type="nucleotide sequence ID" value="NZ_CP033923.1"/>
</dbReference>
<gene>
    <name evidence="2" type="ORF">EG343_20380</name>
</gene>
<proteinExistence type="predicted"/>
<name>A0AAD1DTB3_CHRNA</name>
<reference evidence="2 3" key="1">
    <citation type="submission" date="2018-11" db="EMBL/GenBank/DDBJ databases">
        <title>Proposal to divide the Flavobacteriaceae and reorganize its genera based on Amino Acid Identity values calculated from whole genome sequences.</title>
        <authorList>
            <person name="Nicholson A.C."/>
            <person name="Gulvik C.A."/>
            <person name="Whitney A.M."/>
            <person name="Humrighouse B.W."/>
            <person name="Bell M."/>
            <person name="Holmes B."/>
            <person name="Steigerwalt A.G."/>
            <person name="Villarma A."/>
            <person name="Sheth M."/>
            <person name="Batra D."/>
            <person name="Pryor J."/>
            <person name="Bernardet J.-F."/>
            <person name="Hugo C."/>
            <person name="Kampfer P."/>
            <person name="Newman J."/>
            <person name="McQuiston J.R."/>
        </authorList>
    </citation>
    <scope>NUCLEOTIDE SEQUENCE [LARGE SCALE GENOMIC DNA]</scope>
    <source>
        <strain evidence="2 3">G0041</strain>
    </source>
</reference>
<keyword evidence="1" id="KW-0732">Signal</keyword>
<sequence>MMIKKINILSIVFLSTFFSAQEVVGDFNNDKIDDTLMYKCYKVGEIKEINEPTCKATLVLGKSKKNYNFNLNYVSSPVISNCGPGCIILYDASADTEYTQEYTYFPKYNNWILTKDETLYKDENGKIENNLPKNFLLSIDNKKYPIKKNTKVSKRKVSK</sequence>
<evidence type="ECO:0000256" key="1">
    <source>
        <dbReference type="SAM" id="SignalP"/>
    </source>
</evidence>
<dbReference type="Proteomes" id="UP000278288">
    <property type="component" value="Chromosome"/>
</dbReference>
<dbReference type="EMBL" id="CP033923">
    <property type="protein sequence ID" value="AZA92779.1"/>
    <property type="molecule type" value="Genomic_DNA"/>
</dbReference>
<feature type="chain" id="PRO_5042177044" evidence="1">
    <location>
        <begin position="21"/>
        <end position="159"/>
    </location>
</feature>
<organism evidence="2 3">
    <name type="scientific">Chryseobacterium nakagawai</name>
    <dbReference type="NCBI Taxonomy" id="1241982"/>
    <lineage>
        <taxon>Bacteria</taxon>
        <taxon>Pseudomonadati</taxon>
        <taxon>Bacteroidota</taxon>
        <taxon>Flavobacteriia</taxon>
        <taxon>Flavobacteriales</taxon>
        <taxon>Weeksellaceae</taxon>
        <taxon>Chryseobacterium group</taxon>
        <taxon>Chryseobacterium</taxon>
    </lineage>
</organism>
<keyword evidence="3" id="KW-1185">Reference proteome</keyword>
<accession>A0AAD1DTB3</accession>
<evidence type="ECO:0000313" key="2">
    <source>
        <dbReference type="EMBL" id="AZA92779.1"/>
    </source>
</evidence>